<sequence length="59" mass="6196">MLATCCGARTFVEIAEVAADLDVDLLDAVGVVRRVPSAATFCRVAAMVDPDQLDRALSS</sequence>
<dbReference type="Proteomes" id="UP000655570">
    <property type="component" value="Unassembled WGS sequence"/>
</dbReference>
<comment type="caution">
    <text evidence="2">The sequence shown here is derived from an EMBL/GenBank/DDBJ whole genome shotgun (WGS) entry which is preliminary data.</text>
</comment>
<dbReference type="RefSeq" id="WP_191805917.1">
    <property type="nucleotide sequence ID" value="NZ_JACSQF010000028.1"/>
</dbReference>
<accession>A0ABR8U3W7</accession>
<dbReference type="EMBL" id="JACSQF010000028">
    <property type="protein sequence ID" value="MBD7982731.1"/>
    <property type="molecule type" value="Genomic_DNA"/>
</dbReference>
<dbReference type="Pfam" id="PF13808">
    <property type="entry name" value="DDE_Tnp_1_assoc"/>
    <property type="match status" value="1"/>
</dbReference>
<keyword evidence="3" id="KW-1185">Reference proteome</keyword>
<feature type="domain" description="H repeat-associated protein N-terminal" evidence="1">
    <location>
        <begin position="2"/>
        <end position="58"/>
    </location>
</feature>
<proteinExistence type="predicted"/>
<name>A0ABR8U3W7_9CELL</name>
<evidence type="ECO:0000313" key="2">
    <source>
        <dbReference type="EMBL" id="MBD7982731.1"/>
    </source>
</evidence>
<protein>
    <submittedName>
        <fullName evidence="2">Transposase family protein</fullName>
    </submittedName>
</protein>
<evidence type="ECO:0000259" key="1">
    <source>
        <dbReference type="Pfam" id="PF13808"/>
    </source>
</evidence>
<organism evidence="2 3">
    <name type="scientific">Oerskovia merdavium</name>
    <dbReference type="NCBI Taxonomy" id="2762227"/>
    <lineage>
        <taxon>Bacteria</taxon>
        <taxon>Bacillati</taxon>
        <taxon>Actinomycetota</taxon>
        <taxon>Actinomycetes</taxon>
        <taxon>Micrococcales</taxon>
        <taxon>Cellulomonadaceae</taxon>
        <taxon>Oerskovia</taxon>
    </lineage>
</organism>
<gene>
    <name evidence="2" type="ORF">H9641_18710</name>
</gene>
<evidence type="ECO:0000313" key="3">
    <source>
        <dbReference type="Proteomes" id="UP000655570"/>
    </source>
</evidence>
<dbReference type="InterPro" id="IPR032806">
    <property type="entry name" value="YbfD_N"/>
</dbReference>
<reference evidence="2 3" key="1">
    <citation type="submission" date="2020-08" db="EMBL/GenBank/DDBJ databases">
        <title>A Genomic Blueprint of the Chicken Gut Microbiome.</title>
        <authorList>
            <person name="Gilroy R."/>
            <person name="Ravi A."/>
            <person name="Getino M."/>
            <person name="Pursley I."/>
            <person name="Horton D.L."/>
            <person name="Alikhan N.-F."/>
            <person name="Baker D."/>
            <person name="Gharbi K."/>
            <person name="Hall N."/>
            <person name="Watson M."/>
            <person name="Adriaenssens E.M."/>
            <person name="Foster-Nyarko E."/>
            <person name="Jarju S."/>
            <person name="Secka A."/>
            <person name="Antonio M."/>
            <person name="Oren A."/>
            <person name="Chaudhuri R."/>
            <person name="La Ragione R.M."/>
            <person name="Hildebrand F."/>
            <person name="Pallen M.J."/>
        </authorList>
    </citation>
    <scope>NUCLEOTIDE SEQUENCE [LARGE SCALE GENOMIC DNA]</scope>
    <source>
        <strain evidence="2 3">Sa2CUA9</strain>
    </source>
</reference>